<evidence type="ECO:0000313" key="3">
    <source>
        <dbReference type="Proteomes" id="UP000671836"/>
    </source>
</evidence>
<reference evidence="2 3" key="1">
    <citation type="submission" date="2021-03" db="EMBL/GenBank/DDBJ databases">
        <title>Streptomyces strains.</title>
        <authorList>
            <person name="Lund M.B."/>
            <person name="Toerring T."/>
        </authorList>
    </citation>
    <scope>NUCLEOTIDE SEQUENCE [LARGE SCALE GENOMIC DNA]</scope>
    <source>
        <strain evidence="2 3">KCC S-1010</strain>
    </source>
</reference>
<name>A0ABX7RK56_9ACTN</name>
<gene>
    <name evidence="2" type="ORF">J3S04_26155</name>
</gene>
<evidence type="ECO:0000313" key="2">
    <source>
        <dbReference type="EMBL" id="QSY48542.1"/>
    </source>
</evidence>
<dbReference type="Proteomes" id="UP000671836">
    <property type="component" value="Chromosome"/>
</dbReference>
<organism evidence="2 3">
    <name type="scientific">Streptomyces griseocarneus</name>
    <dbReference type="NCBI Taxonomy" id="51201"/>
    <lineage>
        <taxon>Bacteria</taxon>
        <taxon>Bacillati</taxon>
        <taxon>Actinomycetota</taxon>
        <taxon>Actinomycetes</taxon>
        <taxon>Kitasatosporales</taxon>
        <taxon>Streptomycetaceae</taxon>
        <taxon>Streptomyces</taxon>
    </lineage>
</organism>
<dbReference type="EMBL" id="CP071595">
    <property type="protein sequence ID" value="QSY48542.1"/>
    <property type="molecule type" value="Genomic_DNA"/>
</dbReference>
<evidence type="ECO:0008006" key="4">
    <source>
        <dbReference type="Google" id="ProtNLM"/>
    </source>
</evidence>
<sequence length="167" mass="18586">MRIKTPFAPWLHQAAADPDLTTMLWAAGRTAPLVVGRQWDLAWIDFTLATAAITELKARRRHIGPYMMGGAERAMWWLVPLGTGYRLTGAPGLHLYPVGAELFVPPPDKCLGERVWVLPESDADVPTAALTAPDDLHQALESAVQRLRRRANDEPPPRREPERGPEK</sequence>
<protein>
    <recommendedName>
        <fullName evidence="4">DNA primase/polymerase bifunctional N-terminal domain-containing protein</fullName>
    </recommendedName>
</protein>
<evidence type="ECO:0000256" key="1">
    <source>
        <dbReference type="SAM" id="MobiDB-lite"/>
    </source>
</evidence>
<dbReference type="RefSeq" id="WP_143587654.1">
    <property type="nucleotide sequence ID" value="NZ_CP071595.1"/>
</dbReference>
<proteinExistence type="predicted"/>
<feature type="region of interest" description="Disordered" evidence="1">
    <location>
        <begin position="142"/>
        <end position="167"/>
    </location>
</feature>
<keyword evidence="3" id="KW-1185">Reference proteome</keyword>
<feature type="compositionally biased region" description="Basic and acidic residues" evidence="1">
    <location>
        <begin position="150"/>
        <end position="167"/>
    </location>
</feature>
<accession>A0ABX7RK56</accession>